<name>A0ACC1HCI4_9FUNG</name>
<evidence type="ECO:0000313" key="2">
    <source>
        <dbReference type="Proteomes" id="UP001145114"/>
    </source>
</evidence>
<evidence type="ECO:0000313" key="1">
    <source>
        <dbReference type="EMBL" id="KAJ1670811.1"/>
    </source>
</evidence>
<gene>
    <name evidence="1" type="ORF">EV182_007988</name>
</gene>
<reference evidence="1" key="1">
    <citation type="submission" date="2022-06" db="EMBL/GenBank/DDBJ databases">
        <title>Phylogenomic reconstructions and comparative analyses of Kickxellomycotina fungi.</title>
        <authorList>
            <person name="Reynolds N.K."/>
            <person name="Stajich J.E."/>
            <person name="Barry K."/>
            <person name="Grigoriev I.V."/>
            <person name="Crous P."/>
            <person name="Smith M.E."/>
        </authorList>
    </citation>
    <scope>NUCLEOTIDE SEQUENCE</scope>
    <source>
        <strain evidence="1">RSA 2271</strain>
    </source>
</reference>
<dbReference type="EMBL" id="JAMZIH010009065">
    <property type="protein sequence ID" value="KAJ1670811.1"/>
    <property type="molecule type" value="Genomic_DNA"/>
</dbReference>
<sequence>MPSLPPADPDSQNRWLYEFGLSNTTDSIRKLVFCLHQGRSICNHAYSHHLWIMYAAMTTSGILADMAHSADLGTVRFALDGLFEIISYLRVMMRRPICHVALLRALSPLLSPQFTVNPALLALMPTAPPVVTEHDNQADPFPPNHVVHLMAYRLNVSVYELLLPLLAVIHPIDIAPNSRWFFLRGLAHKYWETKR</sequence>
<proteinExistence type="predicted"/>
<protein>
    <submittedName>
        <fullName evidence="1">Uncharacterized protein</fullName>
    </submittedName>
</protein>
<dbReference type="Proteomes" id="UP001145114">
    <property type="component" value="Unassembled WGS sequence"/>
</dbReference>
<accession>A0ACC1HCI4</accession>
<comment type="caution">
    <text evidence="1">The sequence shown here is derived from an EMBL/GenBank/DDBJ whole genome shotgun (WGS) entry which is preliminary data.</text>
</comment>
<organism evidence="1 2">
    <name type="scientific">Spiromyces aspiralis</name>
    <dbReference type="NCBI Taxonomy" id="68401"/>
    <lineage>
        <taxon>Eukaryota</taxon>
        <taxon>Fungi</taxon>
        <taxon>Fungi incertae sedis</taxon>
        <taxon>Zoopagomycota</taxon>
        <taxon>Kickxellomycotina</taxon>
        <taxon>Kickxellomycetes</taxon>
        <taxon>Kickxellales</taxon>
        <taxon>Kickxellaceae</taxon>
        <taxon>Spiromyces</taxon>
    </lineage>
</organism>
<feature type="non-terminal residue" evidence="1">
    <location>
        <position position="195"/>
    </location>
</feature>
<keyword evidence="2" id="KW-1185">Reference proteome</keyword>